<feature type="transmembrane region" description="Helical" evidence="6">
    <location>
        <begin position="263"/>
        <end position="287"/>
    </location>
</feature>
<dbReference type="InterPro" id="IPR014241">
    <property type="entry name" value="Cyt_c_oxidase_su1_bac"/>
</dbReference>
<dbReference type="GO" id="GO:0004129">
    <property type="term" value="F:cytochrome-c oxidase activity"/>
    <property type="evidence" value="ECO:0007669"/>
    <property type="project" value="UniProtKB-EC"/>
</dbReference>
<accession>A0A158GTX2</accession>
<feature type="region of interest" description="Disordered" evidence="7">
    <location>
        <begin position="1"/>
        <end position="20"/>
    </location>
</feature>
<keyword evidence="6" id="KW-1003">Cell membrane</keyword>
<keyword evidence="6" id="KW-0349">Heme</keyword>
<dbReference type="InterPro" id="IPR000883">
    <property type="entry name" value="Cyt_C_Oxase_1"/>
</dbReference>
<keyword evidence="6" id="KW-1133">Transmembrane helix</keyword>
<evidence type="ECO:0000256" key="3">
    <source>
        <dbReference type="ARBA" id="ARBA00023004"/>
    </source>
</evidence>
<feature type="transmembrane region" description="Helical" evidence="6">
    <location>
        <begin position="214"/>
        <end position="243"/>
    </location>
</feature>
<name>A0A158GTX2_CABSO</name>
<dbReference type="InterPro" id="IPR023616">
    <property type="entry name" value="Cyt_c_oxase-like_su1_dom"/>
</dbReference>
<dbReference type="EC" id="7.1.1.9" evidence="6"/>
<feature type="transmembrane region" description="Helical" evidence="6">
    <location>
        <begin position="91"/>
        <end position="111"/>
    </location>
</feature>
<proteinExistence type="inferred from homology"/>
<organism evidence="9 10">
    <name type="scientific">Caballeronia sordidicola</name>
    <name type="common">Burkholderia sordidicola</name>
    <dbReference type="NCBI Taxonomy" id="196367"/>
    <lineage>
        <taxon>Bacteria</taxon>
        <taxon>Pseudomonadati</taxon>
        <taxon>Pseudomonadota</taxon>
        <taxon>Betaproteobacteria</taxon>
        <taxon>Burkholderiales</taxon>
        <taxon>Burkholderiaceae</taxon>
        <taxon>Caballeronia</taxon>
    </lineage>
</organism>
<feature type="transmembrane region" description="Helical" evidence="6">
    <location>
        <begin position="370"/>
        <end position="389"/>
    </location>
</feature>
<comment type="function">
    <text evidence="6">Cytochrome c oxidase is the component of the respiratory chain that catalyzes the reduction of oxygen to water. Subunits 1-3 form the functional core of the enzyme complex. CO I is the catalytic subunit of the enzyme. Electrons originating in cytochrome c are transferred via the copper A center of subunit 2 and heme A of subunit 1 to the bimetallic center formed by heme A3 and copper B.</text>
</comment>
<feature type="transmembrane region" description="Helical" evidence="6">
    <location>
        <begin position="132"/>
        <end position="149"/>
    </location>
</feature>
<feature type="transmembrane region" description="Helical" evidence="6">
    <location>
        <begin position="299"/>
        <end position="321"/>
    </location>
</feature>
<evidence type="ECO:0000256" key="4">
    <source>
        <dbReference type="ARBA" id="ARBA00023008"/>
    </source>
</evidence>
<dbReference type="PANTHER" id="PTHR10422:SF18">
    <property type="entry name" value="CYTOCHROME C OXIDASE SUBUNIT 1"/>
    <property type="match status" value="1"/>
</dbReference>
<feature type="transmembrane region" description="Helical" evidence="6">
    <location>
        <begin position="441"/>
        <end position="466"/>
    </location>
</feature>
<evidence type="ECO:0000259" key="8">
    <source>
        <dbReference type="PROSITE" id="PS50855"/>
    </source>
</evidence>
<comment type="catalytic activity">
    <reaction evidence="5 6">
        <text>4 Fe(II)-[cytochrome c] + O2 + 8 H(+)(in) = 4 Fe(III)-[cytochrome c] + 2 H2O + 4 H(+)(out)</text>
        <dbReference type="Rhea" id="RHEA:11436"/>
        <dbReference type="Rhea" id="RHEA-COMP:10350"/>
        <dbReference type="Rhea" id="RHEA-COMP:14399"/>
        <dbReference type="ChEBI" id="CHEBI:15377"/>
        <dbReference type="ChEBI" id="CHEBI:15378"/>
        <dbReference type="ChEBI" id="CHEBI:15379"/>
        <dbReference type="ChEBI" id="CHEBI:29033"/>
        <dbReference type="ChEBI" id="CHEBI:29034"/>
        <dbReference type="EC" id="7.1.1.9"/>
    </reaction>
</comment>
<keyword evidence="2 6" id="KW-0679">Respiratory chain</keyword>
<evidence type="ECO:0000256" key="7">
    <source>
        <dbReference type="SAM" id="MobiDB-lite"/>
    </source>
</evidence>
<keyword evidence="6" id="KW-0813">Transport</keyword>
<keyword evidence="6" id="KW-0472">Membrane</keyword>
<dbReference type="OrthoDB" id="9803294at2"/>
<dbReference type="SUPFAM" id="SSF81442">
    <property type="entry name" value="Cytochrome c oxidase subunit I-like"/>
    <property type="match status" value="1"/>
</dbReference>
<dbReference type="GO" id="GO:0005886">
    <property type="term" value="C:plasma membrane"/>
    <property type="evidence" value="ECO:0007669"/>
    <property type="project" value="UniProtKB-SubCell"/>
</dbReference>
<dbReference type="GO" id="GO:0015990">
    <property type="term" value="P:electron transport coupled proton transport"/>
    <property type="evidence" value="ECO:0007669"/>
    <property type="project" value="InterPro"/>
</dbReference>
<dbReference type="InterPro" id="IPR036927">
    <property type="entry name" value="Cyt_c_oxase-like_su1_sf"/>
</dbReference>
<feature type="domain" description="Cytochrome oxidase subunit I profile" evidence="8">
    <location>
        <begin position="31"/>
        <end position="546"/>
    </location>
</feature>
<dbReference type="GO" id="GO:0020037">
    <property type="term" value="F:heme binding"/>
    <property type="evidence" value="ECO:0007669"/>
    <property type="project" value="InterPro"/>
</dbReference>
<feature type="transmembrane region" description="Helical" evidence="6">
    <location>
        <begin position="178"/>
        <end position="202"/>
    </location>
</feature>
<dbReference type="Gene3D" id="1.20.210.10">
    <property type="entry name" value="Cytochrome c oxidase-like, subunit I domain"/>
    <property type="match status" value="1"/>
</dbReference>
<evidence type="ECO:0000313" key="9">
    <source>
        <dbReference type="EMBL" id="SAL35307.1"/>
    </source>
</evidence>
<dbReference type="Proteomes" id="UP000054893">
    <property type="component" value="Unassembled WGS sequence"/>
</dbReference>
<feature type="transmembrane region" description="Helical" evidence="6">
    <location>
        <begin position="409"/>
        <end position="429"/>
    </location>
</feature>
<dbReference type="GO" id="GO:0046872">
    <property type="term" value="F:metal ion binding"/>
    <property type="evidence" value="ECO:0007669"/>
    <property type="project" value="UniProtKB-KW"/>
</dbReference>
<comment type="pathway">
    <text evidence="1 6">Energy metabolism; oxidative phosphorylation.</text>
</comment>
<dbReference type="GO" id="GO:0022904">
    <property type="term" value="P:respiratory electron transport chain"/>
    <property type="evidence" value="ECO:0007669"/>
    <property type="project" value="TreeGrafter"/>
</dbReference>
<keyword evidence="4 6" id="KW-0186">Copper</keyword>
<comment type="similarity">
    <text evidence="6">Belongs to the heme-copper respiratory oxidase family.</text>
</comment>
<dbReference type="GO" id="GO:0006119">
    <property type="term" value="P:oxidative phosphorylation"/>
    <property type="evidence" value="ECO:0007669"/>
    <property type="project" value="UniProtKB-UniPathway"/>
</dbReference>
<reference evidence="9 10" key="1">
    <citation type="submission" date="2016-01" db="EMBL/GenBank/DDBJ databases">
        <authorList>
            <person name="Oliw E.H."/>
        </authorList>
    </citation>
    <scope>NUCLEOTIDE SEQUENCE [LARGE SCALE GENOMIC DNA]</scope>
    <source>
        <strain evidence="9">LMG 22029</strain>
    </source>
</reference>
<protein>
    <recommendedName>
        <fullName evidence="6">Cytochrome c oxidase subunit 1</fullName>
        <ecNumber evidence="6">7.1.1.9</ecNumber>
    </recommendedName>
</protein>
<comment type="subcellular location">
    <subcellularLocation>
        <location evidence="6">Cell membrane</location>
        <topology evidence="6">Multi-pass membrane protein</topology>
    </subcellularLocation>
</comment>
<evidence type="ECO:0000256" key="5">
    <source>
        <dbReference type="ARBA" id="ARBA00047816"/>
    </source>
</evidence>
<dbReference type="Pfam" id="PF00115">
    <property type="entry name" value="COX1"/>
    <property type="match status" value="1"/>
</dbReference>
<gene>
    <name evidence="9" type="ORF">AWB64_03489</name>
</gene>
<keyword evidence="6" id="KW-0249">Electron transport</keyword>
<dbReference type="EMBL" id="FCOC02000010">
    <property type="protein sequence ID" value="SAL35307.1"/>
    <property type="molecule type" value="Genomic_DNA"/>
</dbReference>
<feature type="transmembrane region" description="Helical" evidence="6">
    <location>
        <begin position="333"/>
        <end position="358"/>
    </location>
</feature>
<evidence type="ECO:0000313" key="10">
    <source>
        <dbReference type="Proteomes" id="UP000054893"/>
    </source>
</evidence>
<feature type="transmembrane region" description="Helical" evidence="6">
    <location>
        <begin position="486"/>
        <end position="508"/>
    </location>
</feature>
<sequence length="657" mass="72691">MSDLSSVDSRVPETGRVPEGSAREKRLAEIWETAPGWRGWLSTVDHKSIGLRYLVTAFVFLLMGGVEALIMRVQLARPDATVLTPEQYSQLFTMHGVTMIFLYALPVLSGFSNYLWPLILGARDMAFPRLNALSYWLFLFAGIFLYSSFPFGQAPNAGWFNYVPLSGLEYNTGPNIDIYALGMVLLGASTTVGSANFVVTLIRMRAPGMSIDRVPVLVWGTLTASGGNLLAVPAVSLAFFLLWLDRQFGTHFFDVLNGGRPLLWQHLFWMFAHPWVYAVVLPAMGIVSDALPVFCRRRLVGYTPVALSTVATMVIGFIVWIHHMFATGIPALALAFFGSASMVIAIPSAVATFAWIATIWTGRPVFRVPFLYFAGFVLLFVIGGVSGVMTAAVPLDWQLNDTYFVVAHLHYVLLGINVFPVIGGVVFWFPKFTGRMMTERFGKLTFWVMFIGFNLGFFPMHIAGLLGMPRRIYTYSGDMGWNTVNMVTSIGSFVFAAGVLMFIGDLVWSYKRGPAAGKNPWDAPTLEWSVSSPPPPYNFATIPVVESGHPLWEERIEAGNPRARRSVLDEGMILDHGREALATRALDGRPDAILKMPGDSYAPFFLGLFATLLFAAMLLHIWWLAFATLLGFAASLVAWLWPERALVQREPQGDALG</sequence>
<evidence type="ECO:0000256" key="1">
    <source>
        <dbReference type="ARBA" id="ARBA00004673"/>
    </source>
</evidence>
<keyword evidence="6" id="KW-0479">Metal-binding</keyword>
<dbReference type="CDD" id="cd01662">
    <property type="entry name" value="Ubiquinol_Oxidase_I"/>
    <property type="match status" value="1"/>
</dbReference>
<dbReference type="PANTHER" id="PTHR10422">
    <property type="entry name" value="CYTOCHROME C OXIDASE SUBUNIT 1"/>
    <property type="match status" value="1"/>
</dbReference>
<feature type="transmembrane region" description="Helical" evidence="6">
    <location>
        <begin position="51"/>
        <end position="71"/>
    </location>
</feature>
<keyword evidence="6" id="KW-0812">Transmembrane</keyword>
<evidence type="ECO:0000256" key="6">
    <source>
        <dbReference type="RuleBase" id="RU363061"/>
    </source>
</evidence>
<dbReference type="PROSITE" id="PS50855">
    <property type="entry name" value="COX1"/>
    <property type="match status" value="1"/>
</dbReference>
<dbReference type="PRINTS" id="PR01165">
    <property type="entry name" value="CYCOXIDASEI"/>
</dbReference>
<keyword evidence="3 6" id="KW-0408">Iron</keyword>
<dbReference type="AlphaFoldDB" id="A0A158GTX2"/>
<feature type="transmembrane region" description="Helical" evidence="6">
    <location>
        <begin position="598"/>
        <end position="615"/>
    </location>
</feature>
<dbReference type="RefSeq" id="WP_060856632.1">
    <property type="nucleotide sequence ID" value="NZ_FCOC02000010.1"/>
</dbReference>
<evidence type="ECO:0000256" key="2">
    <source>
        <dbReference type="ARBA" id="ARBA00022660"/>
    </source>
</evidence>
<dbReference type="UniPathway" id="UPA00705"/>
<dbReference type="NCBIfam" id="TIGR02891">
    <property type="entry name" value="CtaD_CoxA"/>
    <property type="match status" value="1"/>
</dbReference>